<dbReference type="AlphaFoldDB" id="A0A1Y1Y9S9"/>
<evidence type="ECO:0000313" key="3">
    <source>
        <dbReference type="Proteomes" id="UP000193144"/>
    </source>
</evidence>
<gene>
    <name evidence="2" type="ORF">BCR34DRAFT_645379</name>
</gene>
<proteinExistence type="predicted"/>
<name>A0A1Y1Y9S9_9PLEO</name>
<feature type="region of interest" description="Disordered" evidence="1">
    <location>
        <begin position="123"/>
        <end position="146"/>
    </location>
</feature>
<reference evidence="2 3" key="1">
    <citation type="submission" date="2016-07" db="EMBL/GenBank/DDBJ databases">
        <title>Pervasive Adenine N6-methylation of Active Genes in Fungi.</title>
        <authorList>
            <consortium name="DOE Joint Genome Institute"/>
            <person name="Mondo S.J."/>
            <person name="Dannebaum R.O."/>
            <person name="Kuo R.C."/>
            <person name="Labutti K."/>
            <person name="Haridas S."/>
            <person name="Kuo A."/>
            <person name="Salamov A."/>
            <person name="Ahrendt S.R."/>
            <person name="Lipzen A."/>
            <person name="Sullivan W."/>
            <person name="Andreopoulos W.B."/>
            <person name="Clum A."/>
            <person name="Lindquist E."/>
            <person name="Daum C."/>
            <person name="Ramamoorthy G.K."/>
            <person name="Gryganskyi A."/>
            <person name="Culley D."/>
            <person name="Magnuson J.K."/>
            <person name="James T.Y."/>
            <person name="O'Malley M.A."/>
            <person name="Stajich J.E."/>
            <person name="Spatafora J.W."/>
            <person name="Visel A."/>
            <person name="Grigoriev I.V."/>
        </authorList>
    </citation>
    <scope>NUCLEOTIDE SEQUENCE [LARGE SCALE GENOMIC DNA]</scope>
    <source>
        <strain evidence="2 3">CBS 115471</strain>
    </source>
</reference>
<dbReference type="Proteomes" id="UP000193144">
    <property type="component" value="Unassembled WGS sequence"/>
</dbReference>
<protein>
    <submittedName>
        <fullName evidence="2">Uncharacterized protein</fullName>
    </submittedName>
</protein>
<keyword evidence="3" id="KW-1185">Reference proteome</keyword>
<sequence>SCITHTRRVRLPQTARSPHIHREVPSDIYSFSPEHSIPPPTMDQFTFPKNISVGRNRGSSLTDMLAAARIDTTESKNVSINDTDTGHGFNVPAPIRTESPSEFAPFPTDTHDNNLHGLYTDTPTREAPLLSRSSSQSDETDADFKGIGKKDSLNALRQKGQTKIKNSEYHLRCYCTGKRSGYKMGG</sequence>
<dbReference type="EMBL" id="MCFA01000300">
    <property type="protein sequence ID" value="ORX94748.1"/>
    <property type="molecule type" value="Genomic_DNA"/>
</dbReference>
<accession>A0A1Y1Y9S9</accession>
<comment type="caution">
    <text evidence="2">The sequence shown here is derived from an EMBL/GenBank/DDBJ whole genome shotgun (WGS) entry which is preliminary data.</text>
</comment>
<evidence type="ECO:0000256" key="1">
    <source>
        <dbReference type="SAM" id="MobiDB-lite"/>
    </source>
</evidence>
<organism evidence="2 3">
    <name type="scientific">Clohesyomyces aquaticus</name>
    <dbReference type="NCBI Taxonomy" id="1231657"/>
    <lineage>
        <taxon>Eukaryota</taxon>
        <taxon>Fungi</taxon>
        <taxon>Dikarya</taxon>
        <taxon>Ascomycota</taxon>
        <taxon>Pezizomycotina</taxon>
        <taxon>Dothideomycetes</taxon>
        <taxon>Pleosporomycetidae</taxon>
        <taxon>Pleosporales</taxon>
        <taxon>Lindgomycetaceae</taxon>
        <taxon>Clohesyomyces</taxon>
    </lineage>
</organism>
<evidence type="ECO:0000313" key="2">
    <source>
        <dbReference type="EMBL" id="ORX94748.1"/>
    </source>
</evidence>
<feature type="non-terminal residue" evidence="2">
    <location>
        <position position="1"/>
    </location>
</feature>